<organism evidence="5 6">
    <name type="scientific">Blattamonas nauphoetae</name>
    <dbReference type="NCBI Taxonomy" id="2049346"/>
    <lineage>
        <taxon>Eukaryota</taxon>
        <taxon>Metamonada</taxon>
        <taxon>Preaxostyla</taxon>
        <taxon>Oxymonadida</taxon>
        <taxon>Blattamonas</taxon>
    </lineage>
</organism>
<evidence type="ECO:0000313" key="6">
    <source>
        <dbReference type="Proteomes" id="UP001281761"/>
    </source>
</evidence>
<feature type="domain" description="Protein kinase" evidence="4">
    <location>
        <begin position="1432"/>
        <end position="1729"/>
    </location>
</feature>
<keyword evidence="3" id="KW-0732">Signal</keyword>
<feature type="chain" id="PRO_5046223091" description="Protein kinase domain-containing protein" evidence="3">
    <location>
        <begin position="18"/>
        <end position="1733"/>
    </location>
</feature>
<dbReference type="SUPFAM" id="SSF51126">
    <property type="entry name" value="Pectin lyase-like"/>
    <property type="match status" value="1"/>
</dbReference>
<feature type="region of interest" description="Disordered" evidence="1">
    <location>
        <begin position="1706"/>
        <end position="1733"/>
    </location>
</feature>
<evidence type="ECO:0000256" key="1">
    <source>
        <dbReference type="SAM" id="MobiDB-lite"/>
    </source>
</evidence>
<proteinExistence type="predicted"/>
<keyword evidence="2" id="KW-0812">Transmembrane</keyword>
<sequence>MLVQAVVTVLITVQCVSISLHHSPSFGIDLADFLGPNMTQQFSKQNEHIPQIQLPGTRLHGQAFPITSNSISFIGNDTILSLLPQQYTSNTELVGKSSSILVVFNSTVSLTTITFDLTDGSCATLSSSSFSVRQSTFLHPSTSPILISTDNSMPASNIFIMSLNYHTRSNTFFPLVSLQNSESDLLSENHDISCTGFSLSDTTIASPTGILCDFGDTYPHTAPTSYLQRASTTLLNTQLTNVTSPSSTPDTQRYLPEIDQTIIGCVVKHGTNHFSGTTIRDFNSGGSLLAINSSFAHCTAPLAPSATHPNYILQNYTGTSRISLTSPPETILIQRCSFDDMSTSVSLGGAGLCVHQFTGDVTVKECWFTDCTTTASGGAVVLNSGASPYFPATVEDSIFVHCTAPTNSAGALSSSSPKPLTVVGCIFDMCQAKMGAGAMHYTGREVVLSDSIFLECSSSTGACNIQYANDVLTCTNLSFRRCTCTAEPLSHDIRMNYISADRITDDLIKTCSSTWTSDNVHWIGNSPANTLEIQPISLSSCALQLTSTTTGTSTKLTLTVSSALSGSVEAVVQDGSHSRLVVFTFSGTSATCSASNAQGGEVTAGKTYSVRSASLAGTDILFPRLSAVSVTPSADFKTILISLSGTDFLDSSVDVTLKGENSQMVLTFQKTATNVISLNSTLLPSSSDGLEFGKSYTVLYGKAKGVLHFPDCGQIIEIPVLKQIKTAEITDTQPTYVEVRVTGENIPNSQEITFTVSDSKGNQKDYSVQWYSNGCSLSVTFSPPEDAHFAYSEVCTITAINDSSILLPTGLTFTLPDPPPSATNATCTLSDDRKRAIIIIRGGTFTDIPFDMQVEHGSDADYFSALIMGRSTFVNKTALAFEIEVFPDKTAAEAAGVTPYLLMDKEYRVYDLRAWIPEVNVEVGSSLNFTVPLPPEVTGATFDFVPDMSITGIVTLTGQGLQLSGEYEVTVGSPPVTFSVHTEGTELKSNPLPINWGTASLQSDTTYTLPLTISKKGNNAITIPSSGSFSVGAVTSPTLMILYVDDSSTTSPPLCGKETSPCLTIAEAFSIPTAYGVTSATIKIMTSCSLADLVDITQGKSVSIDRALATDPALNLDGSSDAKLSVEKASLDISHLRVSISKNGESFEFIDSVNSTLTLTSVHITSPSASLVSTNTENVCSWTSSLISLTKSTTTVSGCSFSHISQGVFKVDDGSLTIDSTSFMKNSAGSSSFPSAHRNILCSNGGHVEIDSLSDGDGKMHGSYWISSTECKLLDPDDKDITSPLFVPTLTTDKCNGSLADKIFTLNLVGTMMIPCDLKLEVFENISVTKDVLEEGKGQTFSLTADNTSDWTDTSMTVKVASADIDLDSSKQFFARLVYSDAFHTDAFLFKDTGGDKKAFSLPKLLSWVIPLVVVLIVAVILLIIIVVLLRRRHRKALDKQSADPVIEEMPEAKMEVEDPANTANHVVSSTAGNMNDSGLERSAAKDDMHTMSNMNEAPVVAPVVECVSGMSCTDPFSESKVPKTNTLYNYLHITKTPFKRRQAQQSIARGLAHLAQIKLDAPALVKLSSHWVLFDKDQQVYLRVEVEDLIDLYRSMDSNHARPNQNSFEAQRWFAPEVPVEQDKKQNPEKTEQQAPIDPCKAAVFSLGLVLYEIETGEVPFAEIDAINAHRQMSTGAMPRLERVKNETMRDLIVSCLVLSPKDRPTLESVSSSLDSVDEESSAPHEFESIKQ</sequence>
<comment type="caution">
    <text evidence="5">The sequence shown here is derived from an EMBL/GenBank/DDBJ whole genome shotgun (WGS) entry which is preliminary data.</text>
</comment>
<dbReference type="InterPro" id="IPR011050">
    <property type="entry name" value="Pectin_lyase_fold/virulence"/>
</dbReference>
<protein>
    <recommendedName>
        <fullName evidence="4">Protein kinase domain-containing protein</fullName>
    </recommendedName>
</protein>
<evidence type="ECO:0000259" key="4">
    <source>
        <dbReference type="PROSITE" id="PS50011"/>
    </source>
</evidence>
<dbReference type="Proteomes" id="UP001281761">
    <property type="component" value="Unassembled WGS sequence"/>
</dbReference>
<keyword evidence="2" id="KW-0472">Membrane</keyword>
<name>A0ABQ9XAH5_9EUKA</name>
<evidence type="ECO:0000256" key="3">
    <source>
        <dbReference type="SAM" id="SignalP"/>
    </source>
</evidence>
<feature type="signal peptide" evidence="3">
    <location>
        <begin position="1"/>
        <end position="17"/>
    </location>
</feature>
<reference evidence="5 6" key="1">
    <citation type="journal article" date="2022" name="bioRxiv">
        <title>Genomics of Preaxostyla Flagellates Illuminates Evolutionary Transitions and the Path Towards Mitochondrial Loss.</title>
        <authorList>
            <person name="Novak L.V.F."/>
            <person name="Treitli S.C."/>
            <person name="Pyrih J."/>
            <person name="Halakuc P."/>
            <person name="Pipaliya S.V."/>
            <person name="Vacek V."/>
            <person name="Brzon O."/>
            <person name="Soukal P."/>
            <person name="Eme L."/>
            <person name="Dacks J.B."/>
            <person name="Karnkowska A."/>
            <person name="Elias M."/>
            <person name="Hampl V."/>
        </authorList>
    </citation>
    <scope>NUCLEOTIDE SEQUENCE [LARGE SCALE GENOMIC DNA]</scope>
    <source>
        <strain evidence="5">NAU3</strain>
        <tissue evidence="5">Gut</tissue>
    </source>
</reference>
<keyword evidence="6" id="KW-1185">Reference proteome</keyword>
<evidence type="ECO:0000256" key="2">
    <source>
        <dbReference type="SAM" id="Phobius"/>
    </source>
</evidence>
<dbReference type="EMBL" id="JARBJD010000155">
    <property type="protein sequence ID" value="KAK2949468.1"/>
    <property type="molecule type" value="Genomic_DNA"/>
</dbReference>
<dbReference type="SUPFAM" id="SSF56112">
    <property type="entry name" value="Protein kinase-like (PK-like)"/>
    <property type="match status" value="1"/>
</dbReference>
<dbReference type="Pfam" id="PF07714">
    <property type="entry name" value="PK_Tyr_Ser-Thr"/>
    <property type="match status" value="1"/>
</dbReference>
<gene>
    <name evidence="5" type="ORF">BLNAU_15556</name>
</gene>
<dbReference type="InterPro" id="IPR000719">
    <property type="entry name" value="Prot_kinase_dom"/>
</dbReference>
<dbReference type="InterPro" id="IPR011009">
    <property type="entry name" value="Kinase-like_dom_sf"/>
</dbReference>
<dbReference type="InterPro" id="IPR050167">
    <property type="entry name" value="Ser_Thr_protein_kinase"/>
</dbReference>
<dbReference type="Gene3D" id="1.10.510.10">
    <property type="entry name" value="Transferase(Phosphotransferase) domain 1"/>
    <property type="match status" value="1"/>
</dbReference>
<dbReference type="InterPro" id="IPR001245">
    <property type="entry name" value="Ser-Thr/Tyr_kinase_cat_dom"/>
</dbReference>
<feature type="compositionally biased region" description="Basic and acidic residues" evidence="1">
    <location>
        <begin position="1723"/>
        <end position="1733"/>
    </location>
</feature>
<feature type="transmembrane region" description="Helical" evidence="2">
    <location>
        <begin position="1405"/>
        <end position="1430"/>
    </location>
</feature>
<dbReference type="PROSITE" id="PS50011">
    <property type="entry name" value="PROTEIN_KINASE_DOM"/>
    <property type="match status" value="1"/>
</dbReference>
<keyword evidence="2" id="KW-1133">Transmembrane helix</keyword>
<accession>A0ABQ9XAH5</accession>
<dbReference type="PANTHER" id="PTHR23257">
    <property type="entry name" value="SERINE-THREONINE PROTEIN KINASE"/>
    <property type="match status" value="1"/>
</dbReference>
<evidence type="ECO:0000313" key="5">
    <source>
        <dbReference type="EMBL" id="KAK2949468.1"/>
    </source>
</evidence>